<dbReference type="PANTHER" id="PTHR35333">
    <property type="entry name" value="BETA-LACTAMASE"/>
    <property type="match status" value="1"/>
</dbReference>
<dbReference type="PANTHER" id="PTHR35333:SF3">
    <property type="entry name" value="BETA-LACTAMASE-TYPE TRANSPEPTIDASE FOLD CONTAINING PROTEIN"/>
    <property type="match status" value="1"/>
</dbReference>
<dbReference type="GO" id="GO:0030655">
    <property type="term" value="P:beta-lactam antibiotic catabolic process"/>
    <property type="evidence" value="ECO:0007669"/>
    <property type="project" value="InterPro"/>
</dbReference>
<dbReference type="GO" id="GO:0046677">
    <property type="term" value="P:response to antibiotic"/>
    <property type="evidence" value="ECO:0007669"/>
    <property type="project" value="UniProtKB-UniRule"/>
</dbReference>
<dbReference type="SUPFAM" id="SSF56601">
    <property type="entry name" value="beta-lactamase/transpeptidase-like"/>
    <property type="match status" value="1"/>
</dbReference>
<dbReference type="EC" id="3.5.2.6" evidence="3 6"/>
<evidence type="ECO:0000313" key="8">
    <source>
        <dbReference type="EMBL" id="MBB6498491.1"/>
    </source>
</evidence>
<dbReference type="AlphaFoldDB" id="A0A7X0J2M7"/>
<dbReference type="NCBIfam" id="NF033103">
    <property type="entry name" value="bla_class_A"/>
    <property type="match status" value="1"/>
</dbReference>
<comment type="caution">
    <text evidence="8">The sequence shown here is derived from an EMBL/GenBank/DDBJ whole genome shotgun (WGS) entry which is preliminary data.</text>
</comment>
<evidence type="ECO:0000256" key="1">
    <source>
        <dbReference type="ARBA" id="ARBA00001526"/>
    </source>
</evidence>
<dbReference type="PRINTS" id="PR00118">
    <property type="entry name" value="BLACTAMASEA"/>
</dbReference>
<accession>A0A7X0J2M7</accession>
<comment type="catalytic activity">
    <reaction evidence="1 6">
        <text>a beta-lactam + H2O = a substituted beta-amino acid</text>
        <dbReference type="Rhea" id="RHEA:20401"/>
        <dbReference type="ChEBI" id="CHEBI:15377"/>
        <dbReference type="ChEBI" id="CHEBI:35627"/>
        <dbReference type="ChEBI" id="CHEBI:140347"/>
        <dbReference type="EC" id="3.5.2.6"/>
    </reaction>
</comment>
<keyword evidence="5 6" id="KW-0046">Antibiotic resistance</keyword>
<evidence type="ECO:0000256" key="3">
    <source>
        <dbReference type="ARBA" id="ARBA00012865"/>
    </source>
</evidence>
<dbReference type="PROSITE" id="PS00146">
    <property type="entry name" value="BETA_LACTAMASE_A"/>
    <property type="match status" value="1"/>
</dbReference>
<comment type="similarity">
    <text evidence="2 6">Belongs to the class-A beta-lactamase family.</text>
</comment>
<protein>
    <recommendedName>
        <fullName evidence="3 6">Beta-lactamase</fullName>
        <ecNumber evidence="3 6">3.5.2.6</ecNumber>
    </recommendedName>
</protein>
<evidence type="ECO:0000256" key="4">
    <source>
        <dbReference type="ARBA" id="ARBA00022801"/>
    </source>
</evidence>
<dbReference type="Pfam" id="PF13354">
    <property type="entry name" value="Beta-lactamase2"/>
    <property type="match status" value="1"/>
</dbReference>
<evidence type="ECO:0000259" key="7">
    <source>
        <dbReference type="Pfam" id="PF13354"/>
    </source>
</evidence>
<evidence type="ECO:0000256" key="2">
    <source>
        <dbReference type="ARBA" id="ARBA00009009"/>
    </source>
</evidence>
<dbReference type="GO" id="GO:0008800">
    <property type="term" value="F:beta-lactamase activity"/>
    <property type="evidence" value="ECO:0007669"/>
    <property type="project" value="UniProtKB-UniRule"/>
</dbReference>
<organism evidence="8 9">
    <name type="scientific">Pedobacter cryoconitis</name>
    <dbReference type="NCBI Taxonomy" id="188932"/>
    <lineage>
        <taxon>Bacteria</taxon>
        <taxon>Pseudomonadati</taxon>
        <taxon>Bacteroidota</taxon>
        <taxon>Sphingobacteriia</taxon>
        <taxon>Sphingobacteriales</taxon>
        <taxon>Sphingobacteriaceae</taxon>
        <taxon>Pedobacter</taxon>
    </lineage>
</organism>
<dbReference type="EMBL" id="JACHCC010000002">
    <property type="protein sequence ID" value="MBB6498491.1"/>
    <property type="molecule type" value="Genomic_DNA"/>
</dbReference>
<proteinExistence type="inferred from homology"/>
<evidence type="ECO:0000256" key="5">
    <source>
        <dbReference type="ARBA" id="ARBA00023251"/>
    </source>
</evidence>
<sequence length="298" mass="32808">MRLYPQLKSIICVAGLCFSTNFLLAQHRLLPQIQQTAESIHAQIGISALIIETGDTINFHQEQRFPMQSTYKFPIAMAILHLVDQGKFTLEQKITINQSEIIPRGASVIREKYPQGASLTLDELLRLNIAESDGTACDVLIRLAGGTQKVQDYINSIGIKDMRISTTEMVQVSDDWTQYQNWSTPNAMTGLLKTFYKGNVLSKNSQSKLIEWMIGSVPGNKRLKGGLPANAIVAHKPGTSGTFRGLTRATNDVGIITLPDGNHLAISVFVSDAYGTTQEREGVIAAITKIIWDYAGNK</sequence>
<reference evidence="8 9" key="1">
    <citation type="submission" date="2020-08" db="EMBL/GenBank/DDBJ databases">
        <title>Genomic Encyclopedia of Type Strains, Phase IV (KMG-V): Genome sequencing to study the core and pangenomes of soil and plant-associated prokaryotes.</title>
        <authorList>
            <person name="Whitman W."/>
        </authorList>
    </citation>
    <scope>NUCLEOTIDE SEQUENCE [LARGE SCALE GENOMIC DNA]</scope>
    <source>
        <strain evidence="8 9">M2T3</strain>
    </source>
</reference>
<dbReference type="Gene3D" id="3.40.710.10">
    <property type="entry name" value="DD-peptidase/beta-lactamase superfamily"/>
    <property type="match status" value="1"/>
</dbReference>
<keyword evidence="4 6" id="KW-0378">Hydrolase</keyword>
<dbReference type="InterPro" id="IPR012338">
    <property type="entry name" value="Beta-lactam/transpept-like"/>
</dbReference>
<dbReference type="InterPro" id="IPR023650">
    <property type="entry name" value="Beta-lactam_class-A_AS"/>
</dbReference>
<name>A0A7X0J2M7_9SPHI</name>
<dbReference type="InterPro" id="IPR045155">
    <property type="entry name" value="Beta-lactam_cat"/>
</dbReference>
<gene>
    <name evidence="8" type="ORF">HDF25_000628</name>
</gene>
<dbReference type="RefSeq" id="WP_184622662.1">
    <property type="nucleotide sequence ID" value="NZ_JACHCC010000002.1"/>
</dbReference>
<feature type="domain" description="Beta-lactamase class A catalytic" evidence="7">
    <location>
        <begin position="48"/>
        <end position="270"/>
    </location>
</feature>
<dbReference type="Proteomes" id="UP000521017">
    <property type="component" value="Unassembled WGS sequence"/>
</dbReference>
<evidence type="ECO:0000256" key="6">
    <source>
        <dbReference type="RuleBase" id="RU361140"/>
    </source>
</evidence>
<dbReference type="InterPro" id="IPR000871">
    <property type="entry name" value="Beta-lactam_class-A"/>
</dbReference>
<evidence type="ECO:0000313" key="9">
    <source>
        <dbReference type="Proteomes" id="UP000521017"/>
    </source>
</evidence>